<sequence length="323" mass="37573">MLFNSLLLALNRVVESCIPHKNYQEFKEDSDNNSNNDDSDTIYLLDEKETIFDQETITNKDKKQNHGNKKNIYNNNRKNPKPKRSNSNLFKLSTKWDFSTPSVNSSIISVSSIVTPPSPNAVSAPLWKEQVDPNIKAELSQEEIHRQEIIFEIIRTECDFANDIRYLIEQFRCIQAIMYPVVPSITHILRDLAKQFSIYESYLIHYKAAISEIAYSKKKKNKLGQLVKSLESNVPPSGSCRYLTIESLLTKPFQRLCKYPLLTLLKVTPSGHEDFNSLRDLHDQIDCALNELQERKYEYERKFKNDTKNIHTHNINVLELYHS</sequence>
<feature type="coiled-coil region" evidence="3">
    <location>
        <begin position="282"/>
        <end position="309"/>
    </location>
</feature>
<comment type="subcellular location">
    <subcellularLocation>
        <location evidence="1">Cytoplasm</location>
    </subcellularLocation>
</comment>
<evidence type="ECO:0000313" key="7">
    <source>
        <dbReference type="EMBL" id="CAG8465632.1"/>
    </source>
</evidence>
<dbReference type="PANTHER" id="PTHR46006:SF6">
    <property type="entry name" value="INTERSECTIN-2 ISOFORM X1"/>
    <property type="match status" value="1"/>
</dbReference>
<dbReference type="EMBL" id="CAJVPK010000169">
    <property type="protein sequence ID" value="CAG8465632.1"/>
    <property type="molecule type" value="Genomic_DNA"/>
</dbReference>
<protein>
    <submittedName>
        <fullName evidence="7">3198_t:CDS:1</fullName>
    </submittedName>
</protein>
<dbReference type="GO" id="GO:0005737">
    <property type="term" value="C:cytoplasm"/>
    <property type="evidence" value="ECO:0007669"/>
    <property type="project" value="UniProtKB-SubCell"/>
</dbReference>
<name>A0A9N8VTC8_9GLOM</name>
<dbReference type="AlphaFoldDB" id="A0A9N8VTC8"/>
<dbReference type="InterPro" id="IPR000219">
    <property type="entry name" value="DH_dom"/>
</dbReference>
<keyword evidence="2" id="KW-0963">Cytoplasm</keyword>
<feature type="signal peptide" evidence="5">
    <location>
        <begin position="1"/>
        <end position="16"/>
    </location>
</feature>
<reference evidence="7" key="1">
    <citation type="submission" date="2021-06" db="EMBL/GenBank/DDBJ databases">
        <authorList>
            <person name="Kallberg Y."/>
            <person name="Tangrot J."/>
            <person name="Rosling A."/>
        </authorList>
    </citation>
    <scope>NUCLEOTIDE SEQUENCE</scope>
    <source>
        <strain evidence="7">AZ414A</strain>
    </source>
</reference>
<dbReference type="SUPFAM" id="SSF48065">
    <property type="entry name" value="DBL homology domain (DH-domain)"/>
    <property type="match status" value="1"/>
</dbReference>
<proteinExistence type="predicted"/>
<dbReference type="Gene3D" id="1.20.900.10">
    <property type="entry name" value="Dbl homology (DH) domain"/>
    <property type="match status" value="2"/>
</dbReference>
<dbReference type="SMART" id="SM00325">
    <property type="entry name" value="RhoGEF"/>
    <property type="match status" value="1"/>
</dbReference>
<feature type="domain" description="DH" evidence="6">
    <location>
        <begin position="125"/>
        <end position="295"/>
    </location>
</feature>
<evidence type="ECO:0000256" key="5">
    <source>
        <dbReference type="SAM" id="SignalP"/>
    </source>
</evidence>
<accession>A0A9N8VTC8</accession>
<organism evidence="7 8">
    <name type="scientific">Diversispora eburnea</name>
    <dbReference type="NCBI Taxonomy" id="1213867"/>
    <lineage>
        <taxon>Eukaryota</taxon>
        <taxon>Fungi</taxon>
        <taxon>Fungi incertae sedis</taxon>
        <taxon>Mucoromycota</taxon>
        <taxon>Glomeromycotina</taxon>
        <taxon>Glomeromycetes</taxon>
        <taxon>Diversisporales</taxon>
        <taxon>Diversisporaceae</taxon>
        <taxon>Diversispora</taxon>
    </lineage>
</organism>
<feature type="region of interest" description="Disordered" evidence="4">
    <location>
        <begin position="58"/>
        <end position="86"/>
    </location>
</feature>
<dbReference type="OrthoDB" id="1716625at2759"/>
<dbReference type="InterPro" id="IPR035899">
    <property type="entry name" value="DBL_dom_sf"/>
</dbReference>
<keyword evidence="5" id="KW-0732">Signal</keyword>
<dbReference type="Proteomes" id="UP000789706">
    <property type="component" value="Unassembled WGS sequence"/>
</dbReference>
<feature type="chain" id="PRO_5040262883" evidence="5">
    <location>
        <begin position="17"/>
        <end position="323"/>
    </location>
</feature>
<evidence type="ECO:0000256" key="3">
    <source>
        <dbReference type="SAM" id="Coils"/>
    </source>
</evidence>
<evidence type="ECO:0000256" key="1">
    <source>
        <dbReference type="ARBA" id="ARBA00004496"/>
    </source>
</evidence>
<dbReference type="GO" id="GO:0005085">
    <property type="term" value="F:guanyl-nucleotide exchange factor activity"/>
    <property type="evidence" value="ECO:0007669"/>
    <property type="project" value="InterPro"/>
</dbReference>
<evidence type="ECO:0000256" key="2">
    <source>
        <dbReference type="ARBA" id="ARBA00022490"/>
    </source>
</evidence>
<dbReference type="PROSITE" id="PS50010">
    <property type="entry name" value="DH_2"/>
    <property type="match status" value="1"/>
</dbReference>
<evidence type="ECO:0000313" key="8">
    <source>
        <dbReference type="Proteomes" id="UP000789706"/>
    </source>
</evidence>
<comment type="caution">
    <text evidence="7">The sequence shown here is derived from an EMBL/GenBank/DDBJ whole genome shotgun (WGS) entry which is preliminary data.</text>
</comment>
<dbReference type="GO" id="GO:0035025">
    <property type="term" value="P:positive regulation of Rho protein signal transduction"/>
    <property type="evidence" value="ECO:0007669"/>
    <property type="project" value="TreeGrafter"/>
</dbReference>
<keyword evidence="3" id="KW-0175">Coiled coil</keyword>
<dbReference type="PANTHER" id="PTHR46006">
    <property type="entry name" value="RHO GUANINE NUCLEOTIDE EXCHANGE FACTOR AT 64C, ISOFORM A"/>
    <property type="match status" value="1"/>
</dbReference>
<evidence type="ECO:0000259" key="6">
    <source>
        <dbReference type="PROSITE" id="PS50010"/>
    </source>
</evidence>
<keyword evidence="8" id="KW-1185">Reference proteome</keyword>
<dbReference type="Pfam" id="PF00621">
    <property type="entry name" value="RhoGEF"/>
    <property type="match status" value="1"/>
</dbReference>
<dbReference type="InterPro" id="IPR051480">
    <property type="entry name" value="Endocytic_GEF_Adapter"/>
</dbReference>
<evidence type="ECO:0000256" key="4">
    <source>
        <dbReference type="SAM" id="MobiDB-lite"/>
    </source>
</evidence>
<gene>
    <name evidence="7" type="ORF">DEBURN_LOCUS2903</name>
</gene>